<gene>
    <name evidence="2" type="ORF">CHH61_04185</name>
    <name evidence="1" type="ORF">CHH72_16490</name>
</gene>
<dbReference type="EMBL" id="NPBS01000019">
    <property type="protein sequence ID" value="PAF27257.1"/>
    <property type="molecule type" value="Genomic_DNA"/>
</dbReference>
<evidence type="ECO:0000313" key="1">
    <source>
        <dbReference type="EMBL" id="PAE87829.1"/>
    </source>
</evidence>
<evidence type="ECO:0000313" key="2">
    <source>
        <dbReference type="EMBL" id="PAF27257.1"/>
    </source>
</evidence>
<sequence length="83" mass="9702">MSKPLSLRMKWKLFRRYLKESKDGVIVNCAHCGSIDIAFGHQIEHRIADLRVYKSSYFCNNCGAACKNTQEWTENARKNHIRN</sequence>
<dbReference type="Proteomes" id="UP000216133">
    <property type="component" value="Unassembled WGS sequence"/>
</dbReference>
<proteinExistence type="predicted"/>
<organism evidence="1 4">
    <name type="scientific">Shouchella clausii</name>
    <name type="common">Alkalihalobacillus clausii</name>
    <dbReference type="NCBI Taxonomy" id="79880"/>
    <lineage>
        <taxon>Bacteria</taxon>
        <taxon>Bacillati</taxon>
        <taxon>Bacillota</taxon>
        <taxon>Bacilli</taxon>
        <taxon>Bacillales</taxon>
        <taxon>Bacillaceae</taxon>
        <taxon>Shouchella</taxon>
    </lineage>
</organism>
<name>A0A268NX73_SHOCL</name>
<dbReference type="RefSeq" id="WP_095326974.1">
    <property type="nucleotide sequence ID" value="NZ_NPBS01000019.1"/>
</dbReference>
<protein>
    <submittedName>
        <fullName evidence="1">Uncharacterized protein</fullName>
    </submittedName>
</protein>
<comment type="caution">
    <text evidence="1">The sequence shown here is derived from an EMBL/GenBank/DDBJ whole genome shotgun (WGS) entry which is preliminary data.</text>
</comment>
<dbReference type="AlphaFoldDB" id="A0A268NX73"/>
<reference evidence="3 4" key="1">
    <citation type="submission" date="2017-07" db="EMBL/GenBank/DDBJ databases">
        <title>Isolation and whole genome analysis of endospore-forming bacteria from heroin.</title>
        <authorList>
            <person name="Kalinowski J."/>
            <person name="Ahrens B."/>
            <person name="Al-Dilaimi A."/>
            <person name="Winkler A."/>
            <person name="Wibberg D."/>
            <person name="Schleenbecker U."/>
            <person name="Ruckert C."/>
            <person name="Wolfel R."/>
            <person name="Grass G."/>
        </authorList>
    </citation>
    <scope>NUCLEOTIDE SEQUENCE [LARGE SCALE GENOMIC DNA]</scope>
    <source>
        <strain evidence="2 3">7523-2</strain>
        <strain evidence="1 4">7539</strain>
    </source>
</reference>
<evidence type="ECO:0000313" key="3">
    <source>
        <dbReference type="Proteomes" id="UP000216133"/>
    </source>
</evidence>
<dbReference type="EMBL" id="NPCC01000028">
    <property type="protein sequence ID" value="PAE87829.1"/>
    <property type="molecule type" value="Genomic_DNA"/>
</dbReference>
<dbReference type="Proteomes" id="UP000216207">
    <property type="component" value="Unassembled WGS sequence"/>
</dbReference>
<accession>A0A268NX73</accession>
<evidence type="ECO:0000313" key="4">
    <source>
        <dbReference type="Proteomes" id="UP000216207"/>
    </source>
</evidence>